<dbReference type="PANTHER" id="PTHR11751">
    <property type="entry name" value="ALANINE AMINOTRANSFERASE"/>
    <property type="match status" value="1"/>
</dbReference>
<dbReference type="InterPro" id="IPR045088">
    <property type="entry name" value="ALAT1/2-like"/>
</dbReference>
<dbReference type="EC" id="2.6.1.2" evidence="8"/>
<evidence type="ECO:0000313" key="16">
    <source>
        <dbReference type="Ensembl" id="ENSSAUP00010010536.1"/>
    </source>
</evidence>
<gene>
    <name evidence="16" type="primary">GPT2</name>
    <name evidence="16" type="synonym">gpt2</name>
</gene>
<comment type="cofactor">
    <cofactor evidence="1">
        <name>pyridoxal 5'-phosphate</name>
        <dbReference type="ChEBI" id="CHEBI:597326"/>
    </cofactor>
</comment>
<protein>
    <recommendedName>
        <fullName evidence="8">alanine transaminase</fullName>
        <ecNumber evidence="8">2.6.1.2</ecNumber>
    </recommendedName>
    <alternativeName>
        <fullName evidence="12">Glutamate pyruvate transaminase 2</fullName>
    </alternativeName>
    <alternativeName>
        <fullName evidence="11">Glutamic--alanine transaminase 2</fullName>
    </alternativeName>
    <alternativeName>
        <fullName evidence="13">Glutamic--pyruvic transaminase 2</fullName>
    </alternativeName>
</protein>
<dbReference type="CDD" id="cd00609">
    <property type="entry name" value="AAT_like"/>
    <property type="match status" value="1"/>
</dbReference>
<dbReference type="InterPro" id="IPR004839">
    <property type="entry name" value="Aminotransferase_I/II_large"/>
</dbReference>
<keyword evidence="17" id="KW-1185">Reference proteome</keyword>
<evidence type="ECO:0000256" key="4">
    <source>
        <dbReference type="ARBA" id="ARBA00022679"/>
    </source>
</evidence>
<dbReference type="AlphaFoldDB" id="A0A671U881"/>
<dbReference type="Proteomes" id="UP000472265">
    <property type="component" value="Chromosome 4"/>
</dbReference>
<sequence>PFKSALLLRCKILHTFNIYSTYDRFSTAEATVDTGHPITMREKTLTMATLNPQVKAVEYAVRGPIVIKAGDIERGLQEGVKQPFTEVIKANIGDAHAMGQQPITFVRQVVALCCFPELMDSPAFPDDAKQRAQRILQDCGGHSLGSYSASQGVECVRRDIADYIAQRDQGVPADWNNIYLTTGASDGIMSILKLLVSGQGRSRTGVMIPIPQYPLYSAAISELEAVHINYYLDEANCWALDIEELQRAYMTAKHHCQPRVLCIINPGNPTGQVQSKKCIEEVLHFAYEENLFVMADEVYQDNVYSPDSQFHSFKKVLYEMGPEYFSNVELASFHSTSKGYTGECGFRGGYMEVLNMDPQVKAQLVKLLSVRLCPPVSGQAAMDVIVNPPQRHEPSYAQFTKEKRAVLDALAHKARLTEEILNSVPGMTCNPVQGAMYAFPQIFIPPRAIQEAQSLSMAPDMLYCLKLLEETGICVVPGSGFGQREGTYHFRMTILPNPEKLKVLLEKLKEFHLRFLEEYSQQEPQTNRNAQDQHSEMSKKPD</sequence>
<evidence type="ECO:0000259" key="15">
    <source>
        <dbReference type="Pfam" id="PF00155"/>
    </source>
</evidence>
<evidence type="ECO:0000256" key="6">
    <source>
        <dbReference type="ARBA" id="ARBA00025708"/>
    </source>
</evidence>
<dbReference type="GeneTree" id="ENSGT00940000159061"/>
<dbReference type="FunFam" id="3.40.640.10:FF:000226">
    <property type="entry name" value="Alanine aminotransferase 2"/>
    <property type="match status" value="1"/>
</dbReference>
<keyword evidence="3" id="KW-0032">Aminotransferase</keyword>
<dbReference type="InterPro" id="IPR015422">
    <property type="entry name" value="PyrdxlP-dep_Trfase_small"/>
</dbReference>
<comment type="subunit">
    <text evidence="2">Homodimer.</text>
</comment>
<evidence type="ECO:0000256" key="12">
    <source>
        <dbReference type="ARBA" id="ARBA00080230"/>
    </source>
</evidence>
<dbReference type="FunFam" id="1.10.287.1970:FF:000001">
    <property type="entry name" value="Alanine aminotransferase 2"/>
    <property type="match status" value="1"/>
</dbReference>
<dbReference type="FunFam" id="3.90.1150.10:FF:000345">
    <property type="entry name" value="Alanine aminotransferase 2"/>
    <property type="match status" value="1"/>
</dbReference>
<proteinExistence type="inferred from homology"/>
<evidence type="ECO:0000256" key="11">
    <source>
        <dbReference type="ARBA" id="ARBA00076221"/>
    </source>
</evidence>
<reference evidence="16" key="2">
    <citation type="submission" date="2025-08" db="UniProtKB">
        <authorList>
            <consortium name="Ensembl"/>
        </authorList>
    </citation>
    <scope>IDENTIFICATION</scope>
</reference>
<dbReference type="InterPro" id="IPR015421">
    <property type="entry name" value="PyrdxlP-dep_Trfase_major"/>
</dbReference>
<accession>A0A671U881</accession>
<feature type="compositionally biased region" description="Basic and acidic residues" evidence="14">
    <location>
        <begin position="531"/>
        <end position="542"/>
    </location>
</feature>
<evidence type="ECO:0000256" key="3">
    <source>
        <dbReference type="ARBA" id="ARBA00022576"/>
    </source>
</evidence>
<evidence type="ECO:0000256" key="5">
    <source>
        <dbReference type="ARBA" id="ARBA00022898"/>
    </source>
</evidence>
<comment type="pathway">
    <text evidence="6">Amino-acid degradation; L-alanine degradation via transaminase pathway; pyruvate from L-alanine: step 1/1.</text>
</comment>
<dbReference type="Gene3D" id="3.90.1150.10">
    <property type="entry name" value="Aspartate Aminotransferase, domain 1"/>
    <property type="match status" value="1"/>
</dbReference>
<evidence type="ECO:0000256" key="7">
    <source>
        <dbReference type="ARBA" id="ARBA00025785"/>
    </source>
</evidence>
<dbReference type="GO" id="GO:0042853">
    <property type="term" value="P:L-alanine catabolic process"/>
    <property type="evidence" value="ECO:0007669"/>
    <property type="project" value="UniProtKB-UniPathway"/>
</dbReference>
<dbReference type="SUPFAM" id="SSF53383">
    <property type="entry name" value="PLP-dependent transferases"/>
    <property type="match status" value="1"/>
</dbReference>
<evidence type="ECO:0000256" key="8">
    <source>
        <dbReference type="ARBA" id="ARBA00026106"/>
    </source>
</evidence>
<feature type="compositionally biased region" description="Polar residues" evidence="14">
    <location>
        <begin position="520"/>
        <end position="530"/>
    </location>
</feature>
<dbReference type="GO" id="GO:0030170">
    <property type="term" value="F:pyridoxal phosphate binding"/>
    <property type="evidence" value="ECO:0007669"/>
    <property type="project" value="InterPro"/>
</dbReference>
<dbReference type="GO" id="GO:0004021">
    <property type="term" value="F:L-alanine:2-oxoglutarate aminotransferase activity"/>
    <property type="evidence" value="ECO:0007669"/>
    <property type="project" value="UniProtKB-EC"/>
</dbReference>
<name>A0A671U881_SPAAU</name>
<reference evidence="16" key="1">
    <citation type="submission" date="2021-04" db="EMBL/GenBank/DDBJ databases">
        <authorList>
            <consortium name="Wellcome Sanger Institute Data Sharing"/>
        </authorList>
    </citation>
    <scope>NUCLEOTIDE SEQUENCE [LARGE SCALE GENOMIC DNA]</scope>
</reference>
<evidence type="ECO:0000256" key="14">
    <source>
        <dbReference type="SAM" id="MobiDB-lite"/>
    </source>
</evidence>
<dbReference type="UniPathway" id="UPA00528">
    <property type="reaction ID" value="UER00586"/>
</dbReference>
<reference evidence="16" key="3">
    <citation type="submission" date="2025-09" db="UniProtKB">
        <authorList>
            <consortium name="Ensembl"/>
        </authorList>
    </citation>
    <scope>IDENTIFICATION</scope>
</reference>
<evidence type="ECO:0000256" key="10">
    <source>
        <dbReference type="ARBA" id="ARBA00053077"/>
    </source>
</evidence>
<comment type="catalytic activity">
    <reaction evidence="9">
        <text>L-alanine + 2-oxoglutarate = pyruvate + L-glutamate</text>
        <dbReference type="Rhea" id="RHEA:19453"/>
        <dbReference type="ChEBI" id="CHEBI:15361"/>
        <dbReference type="ChEBI" id="CHEBI:16810"/>
        <dbReference type="ChEBI" id="CHEBI:29985"/>
        <dbReference type="ChEBI" id="CHEBI:57972"/>
        <dbReference type="EC" id="2.6.1.2"/>
    </reaction>
</comment>
<comment type="function">
    <text evidence="10">Catalyzes the reversible transamination between alanine and 2-oxoglutarate to form pyruvate and glutamate.</text>
</comment>
<dbReference type="Ensembl" id="ENSSAUT00010011182.1">
    <property type="protein sequence ID" value="ENSSAUP00010010536.1"/>
    <property type="gene ID" value="ENSSAUG00010005041.1"/>
</dbReference>
<dbReference type="InterPro" id="IPR015424">
    <property type="entry name" value="PyrdxlP-dep_Trfase"/>
</dbReference>
<organism evidence="16 17">
    <name type="scientific">Sparus aurata</name>
    <name type="common">Gilthead sea bream</name>
    <dbReference type="NCBI Taxonomy" id="8175"/>
    <lineage>
        <taxon>Eukaryota</taxon>
        <taxon>Metazoa</taxon>
        <taxon>Chordata</taxon>
        <taxon>Craniata</taxon>
        <taxon>Vertebrata</taxon>
        <taxon>Euteleostomi</taxon>
        <taxon>Actinopterygii</taxon>
        <taxon>Neopterygii</taxon>
        <taxon>Teleostei</taxon>
        <taxon>Neoteleostei</taxon>
        <taxon>Acanthomorphata</taxon>
        <taxon>Eupercaria</taxon>
        <taxon>Spariformes</taxon>
        <taxon>Sparidae</taxon>
        <taxon>Sparus</taxon>
    </lineage>
</organism>
<keyword evidence="5" id="KW-0663">Pyridoxal phosphate</keyword>
<comment type="similarity">
    <text evidence="7">Belongs to the class-I pyridoxal-phosphate-dependent aminotransferase family. Alanine aminotransferase subfamily.</text>
</comment>
<dbReference type="Gene3D" id="1.10.287.1970">
    <property type="match status" value="1"/>
</dbReference>
<evidence type="ECO:0000256" key="2">
    <source>
        <dbReference type="ARBA" id="ARBA00011738"/>
    </source>
</evidence>
<evidence type="ECO:0000256" key="13">
    <source>
        <dbReference type="ARBA" id="ARBA00082840"/>
    </source>
</evidence>
<evidence type="ECO:0000256" key="9">
    <source>
        <dbReference type="ARBA" id="ARBA00047412"/>
    </source>
</evidence>
<dbReference type="PANTHER" id="PTHR11751:SF311">
    <property type="entry name" value="ALANINE AMINOTRANSFERASE 2"/>
    <property type="match status" value="1"/>
</dbReference>
<evidence type="ECO:0000313" key="17">
    <source>
        <dbReference type="Proteomes" id="UP000472265"/>
    </source>
</evidence>
<evidence type="ECO:0000256" key="1">
    <source>
        <dbReference type="ARBA" id="ARBA00001933"/>
    </source>
</evidence>
<dbReference type="GO" id="GO:0005737">
    <property type="term" value="C:cytoplasm"/>
    <property type="evidence" value="ECO:0007669"/>
    <property type="project" value="UniProtKB-ARBA"/>
</dbReference>
<feature type="domain" description="Aminotransferase class I/classII large" evidence="15">
    <location>
        <begin position="127"/>
        <end position="508"/>
    </location>
</feature>
<feature type="region of interest" description="Disordered" evidence="14">
    <location>
        <begin position="520"/>
        <end position="542"/>
    </location>
</feature>
<dbReference type="Pfam" id="PF00155">
    <property type="entry name" value="Aminotran_1_2"/>
    <property type="match status" value="1"/>
</dbReference>
<keyword evidence="4" id="KW-0808">Transferase</keyword>
<dbReference type="Gene3D" id="3.40.640.10">
    <property type="entry name" value="Type I PLP-dependent aspartate aminotransferase-like (Major domain)"/>
    <property type="match status" value="1"/>
</dbReference>